<organism evidence="1 2">
    <name type="scientific">Pseudomonas putida</name>
    <name type="common">Arthrobacter siderocapsulatus</name>
    <dbReference type="NCBI Taxonomy" id="303"/>
    <lineage>
        <taxon>Bacteria</taxon>
        <taxon>Pseudomonadati</taxon>
        <taxon>Pseudomonadota</taxon>
        <taxon>Gammaproteobacteria</taxon>
        <taxon>Pseudomonadales</taxon>
        <taxon>Pseudomonadaceae</taxon>
        <taxon>Pseudomonas</taxon>
    </lineage>
</organism>
<name>A0A1Q9QZ70_PSEPU</name>
<dbReference type="Proteomes" id="UP000186736">
    <property type="component" value="Unassembled WGS sequence"/>
</dbReference>
<dbReference type="EMBL" id="MKZO01000047">
    <property type="protein sequence ID" value="OLS60460.1"/>
    <property type="molecule type" value="Genomic_DNA"/>
</dbReference>
<accession>A0A1Q9QZ70</accession>
<evidence type="ECO:0000313" key="2">
    <source>
        <dbReference type="Proteomes" id="UP000186736"/>
    </source>
</evidence>
<evidence type="ECO:0000313" key="1">
    <source>
        <dbReference type="EMBL" id="OLS60460.1"/>
    </source>
</evidence>
<reference evidence="1 2" key="1">
    <citation type="submission" date="2016-10" db="EMBL/GenBank/DDBJ databases">
        <title>Genome Sequence of Pseudomonas putida GM4FR.</title>
        <authorList>
            <person name="Poehlein A."/>
            <person name="Wemheuer F."/>
            <person name="Hollensteiner J."/>
            <person name="Wemheuer B."/>
        </authorList>
    </citation>
    <scope>NUCLEOTIDE SEQUENCE [LARGE SCALE GENOMIC DNA]</scope>
    <source>
        <strain evidence="1 2">GM4FR</strain>
    </source>
</reference>
<dbReference type="AlphaFoldDB" id="A0A1Q9QZ70"/>
<proteinExistence type="predicted"/>
<protein>
    <submittedName>
        <fullName evidence="1">Uncharacterized protein</fullName>
    </submittedName>
</protein>
<sequence>MGMVELSQADINLSFARASSLASQLPQVSRAPLNLWELACQR</sequence>
<gene>
    <name evidence="1" type="ORF">PSEMO_48710</name>
</gene>
<comment type="caution">
    <text evidence="1">The sequence shown here is derived from an EMBL/GenBank/DDBJ whole genome shotgun (WGS) entry which is preliminary data.</text>
</comment>